<reference evidence="2" key="1">
    <citation type="journal article" date="2021" name="PeerJ">
        <title>Extensive microbial diversity within the chicken gut microbiome revealed by metagenomics and culture.</title>
        <authorList>
            <person name="Gilroy R."/>
            <person name="Ravi A."/>
            <person name="Getino M."/>
            <person name="Pursley I."/>
            <person name="Horton D.L."/>
            <person name="Alikhan N.F."/>
            <person name="Baker D."/>
            <person name="Gharbi K."/>
            <person name="Hall N."/>
            <person name="Watson M."/>
            <person name="Adriaenssens E.M."/>
            <person name="Foster-Nyarko E."/>
            <person name="Jarju S."/>
            <person name="Secka A."/>
            <person name="Antonio M."/>
            <person name="Oren A."/>
            <person name="Chaudhuri R.R."/>
            <person name="La Ragione R."/>
            <person name="Hildebrand F."/>
            <person name="Pallen M.J."/>
        </authorList>
    </citation>
    <scope>NUCLEOTIDE SEQUENCE</scope>
    <source>
        <strain evidence="2">Gambia15-2214</strain>
    </source>
</reference>
<dbReference type="InterPro" id="IPR009061">
    <property type="entry name" value="DNA-bd_dom_put_sf"/>
</dbReference>
<dbReference type="EMBL" id="JAHLFV010000026">
    <property type="protein sequence ID" value="MBU3849155.1"/>
    <property type="molecule type" value="Genomic_DNA"/>
</dbReference>
<sequence length="119" mass="13839">MASYSIGEIEKLTGVKAHVLRYWEEVIPSIAPKKDLGGRRAYSQKNLQQIMRLKYLIQERRFTIEGARSEMIREAQLYFDEDGSLVSQKISTALETITEMRELLTDLYVQLQARKQDGR</sequence>
<evidence type="ECO:0000313" key="2">
    <source>
        <dbReference type="EMBL" id="MBU3849155.1"/>
    </source>
</evidence>
<dbReference type="GO" id="GO:0006355">
    <property type="term" value="P:regulation of DNA-templated transcription"/>
    <property type="evidence" value="ECO:0007669"/>
    <property type="project" value="InterPro"/>
</dbReference>
<dbReference type="Gene3D" id="1.10.1660.10">
    <property type="match status" value="1"/>
</dbReference>
<dbReference type="InterPro" id="IPR000551">
    <property type="entry name" value="MerR-type_HTH_dom"/>
</dbReference>
<comment type="caution">
    <text evidence="2">The sequence shown here is derived from an EMBL/GenBank/DDBJ whole genome shotgun (WGS) entry which is preliminary data.</text>
</comment>
<organism evidence="2 3">
    <name type="scientific">Candidatus Treponema excrementipullorum</name>
    <dbReference type="NCBI Taxonomy" id="2838768"/>
    <lineage>
        <taxon>Bacteria</taxon>
        <taxon>Pseudomonadati</taxon>
        <taxon>Spirochaetota</taxon>
        <taxon>Spirochaetia</taxon>
        <taxon>Spirochaetales</taxon>
        <taxon>Treponemataceae</taxon>
        <taxon>Treponema</taxon>
    </lineage>
</organism>
<reference evidence="2" key="2">
    <citation type="submission" date="2021-04" db="EMBL/GenBank/DDBJ databases">
        <authorList>
            <person name="Gilroy R."/>
        </authorList>
    </citation>
    <scope>NUCLEOTIDE SEQUENCE</scope>
    <source>
        <strain evidence="2">Gambia15-2214</strain>
    </source>
</reference>
<evidence type="ECO:0000259" key="1">
    <source>
        <dbReference type="SMART" id="SM00422"/>
    </source>
</evidence>
<evidence type="ECO:0000313" key="3">
    <source>
        <dbReference type="Proteomes" id="UP000823914"/>
    </source>
</evidence>
<dbReference type="SUPFAM" id="SSF46955">
    <property type="entry name" value="Putative DNA-binding domain"/>
    <property type="match status" value="1"/>
</dbReference>
<gene>
    <name evidence="2" type="ORF">IAA16_01155</name>
</gene>
<dbReference type="AlphaFoldDB" id="A0A9E2NYE8"/>
<accession>A0A9E2NYE8</accession>
<dbReference type="Proteomes" id="UP000823914">
    <property type="component" value="Unassembled WGS sequence"/>
</dbReference>
<dbReference type="SMART" id="SM00422">
    <property type="entry name" value="HTH_MERR"/>
    <property type="match status" value="1"/>
</dbReference>
<name>A0A9E2NYE8_9SPIR</name>
<proteinExistence type="predicted"/>
<dbReference type="GO" id="GO:0003677">
    <property type="term" value="F:DNA binding"/>
    <property type="evidence" value="ECO:0007669"/>
    <property type="project" value="InterPro"/>
</dbReference>
<protein>
    <submittedName>
        <fullName evidence="2">MerR family transcriptional regulator</fullName>
    </submittedName>
</protein>
<dbReference type="Pfam" id="PF13411">
    <property type="entry name" value="MerR_1"/>
    <property type="match status" value="1"/>
</dbReference>
<feature type="domain" description="HTH merR-type" evidence="1">
    <location>
        <begin position="4"/>
        <end position="74"/>
    </location>
</feature>